<dbReference type="GO" id="GO:0043516">
    <property type="term" value="P:regulation of DNA damage response, signal transduction by p53 class mediator"/>
    <property type="evidence" value="ECO:0007669"/>
    <property type="project" value="TreeGrafter"/>
</dbReference>
<dbReference type="PROSITE" id="PS50280">
    <property type="entry name" value="SET"/>
    <property type="match status" value="1"/>
</dbReference>
<dbReference type="GO" id="GO:0005634">
    <property type="term" value="C:nucleus"/>
    <property type="evidence" value="ECO:0007669"/>
    <property type="project" value="TreeGrafter"/>
</dbReference>
<dbReference type="AlphaFoldDB" id="A0A267FWA0"/>
<evidence type="ECO:0000259" key="1">
    <source>
        <dbReference type="PROSITE" id="PS50280"/>
    </source>
</evidence>
<dbReference type="Pfam" id="PF00856">
    <property type="entry name" value="SET"/>
    <property type="match status" value="1"/>
</dbReference>
<dbReference type="GO" id="GO:0006357">
    <property type="term" value="P:regulation of transcription by RNA polymerase II"/>
    <property type="evidence" value="ECO:0007669"/>
    <property type="project" value="TreeGrafter"/>
</dbReference>
<dbReference type="EMBL" id="NIVC01000737">
    <property type="protein sequence ID" value="PAA77514.1"/>
    <property type="molecule type" value="Genomic_DNA"/>
</dbReference>
<organism evidence="4 6">
    <name type="scientific">Macrostomum lignano</name>
    <dbReference type="NCBI Taxonomy" id="282301"/>
    <lineage>
        <taxon>Eukaryota</taxon>
        <taxon>Metazoa</taxon>
        <taxon>Spiralia</taxon>
        <taxon>Lophotrochozoa</taxon>
        <taxon>Platyhelminthes</taxon>
        <taxon>Rhabditophora</taxon>
        <taxon>Macrostomorpha</taxon>
        <taxon>Macrostomida</taxon>
        <taxon>Macrostomidae</taxon>
        <taxon>Macrostomum</taxon>
    </lineage>
</organism>
<dbReference type="EMBL" id="NIVC01001520">
    <property type="protein sequence ID" value="PAA66912.1"/>
    <property type="molecule type" value="Genomic_DNA"/>
</dbReference>
<keyword evidence="6" id="KW-1185">Reference proteome</keyword>
<dbReference type="PANTHER" id="PTHR46167">
    <property type="entry name" value="N-LYSINE METHYLTRANSFERASE KMT5A"/>
    <property type="match status" value="1"/>
</dbReference>
<sequence>MTTEKYECPLCLPGLSTYSARADRLLLHATKKHALDAKRASCIIQYLRWSRKSDVKLCALCDQFAVNLRDHYAKCHAGDYRRLNSLLTGQPAIRLARKRALRRFGELYWCFIADQPLPRYPDSSYENEKQGLHEREQESRAGKQSCLRIYTKASKLLPAKVTVQLAGEKGYGLFSDENIKAKSFVCFYGGAVLSKKEGAAREEKRSREGDSPAFAFFYFYGSKSLCEDATLTDSVGRYINHSRLNPNLVPSVISPCKDIGRHTSRIGFFALHNIPKGIELLYDYGERDEECLQKFPWLNS</sequence>
<dbReference type="GO" id="GO:0005700">
    <property type="term" value="C:polytene chromosome"/>
    <property type="evidence" value="ECO:0007669"/>
    <property type="project" value="TreeGrafter"/>
</dbReference>
<dbReference type="STRING" id="282301.A0A267FWA0"/>
<name>A0A267FWA0_9PLAT</name>
<dbReference type="InterPro" id="IPR051760">
    <property type="entry name" value="KMT5A"/>
</dbReference>
<proteinExistence type="predicted"/>
<dbReference type="OrthoDB" id="6069991at2759"/>
<dbReference type="Gene3D" id="2.170.270.10">
    <property type="entry name" value="SET domain"/>
    <property type="match status" value="1"/>
</dbReference>
<dbReference type="PANTHER" id="PTHR46167:SF1">
    <property type="entry name" value="N-LYSINE METHYLTRANSFERASE KMT5A"/>
    <property type="match status" value="1"/>
</dbReference>
<evidence type="ECO:0000313" key="5">
    <source>
        <dbReference type="EMBL" id="PAA90834.1"/>
    </source>
</evidence>
<dbReference type="EMBL" id="NIVC01000103">
    <property type="protein sequence ID" value="PAA90834.1"/>
    <property type="molecule type" value="Genomic_DNA"/>
</dbReference>
<evidence type="ECO:0000313" key="4">
    <source>
        <dbReference type="EMBL" id="PAA77514.1"/>
    </source>
</evidence>
<feature type="domain" description="SET" evidence="1">
    <location>
        <begin position="147"/>
        <end position="285"/>
    </location>
</feature>
<reference evidence="4 6" key="1">
    <citation type="submission" date="2017-06" db="EMBL/GenBank/DDBJ databases">
        <title>A platform for efficient transgenesis in Macrostomum lignano, a flatworm model organism for stem cell research.</title>
        <authorList>
            <person name="Berezikov E."/>
        </authorList>
    </citation>
    <scope>NUCLEOTIDE SEQUENCE [LARGE SCALE GENOMIC DNA]</scope>
    <source>
        <strain evidence="4">DV1</strain>
        <tissue evidence="4">Whole organism</tissue>
    </source>
</reference>
<dbReference type="EMBL" id="NIVC01001431">
    <property type="protein sequence ID" value="PAA68010.1"/>
    <property type="molecule type" value="Genomic_DNA"/>
</dbReference>
<dbReference type="GO" id="GO:0042799">
    <property type="term" value="F:histone H4K20 methyltransferase activity"/>
    <property type="evidence" value="ECO:0007669"/>
    <property type="project" value="TreeGrafter"/>
</dbReference>
<evidence type="ECO:0000313" key="3">
    <source>
        <dbReference type="EMBL" id="PAA68010.1"/>
    </source>
</evidence>
<dbReference type="SUPFAM" id="SSF82199">
    <property type="entry name" value="SET domain"/>
    <property type="match status" value="1"/>
</dbReference>
<dbReference type="SMART" id="SM00317">
    <property type="entry name" value="SET"/>
    <property type="match status" value="1"/>
</dbReference>
<evidence type="ECO:0000313" key="2">
    <source>
        <dbReference type="EMBL" id="PAA66912.1"/>
    </source>
</evidence>
<comment type="caution">
    <text evidence="4">The sequence shown here is derived from an EMBL/GenBank/DDBJ whole genome shotgun (WGS) entry which is preliminary data.</text>
</comment>
<dbReference type="Proteomes" id="UP000215902">
    <property type="component" value="Unassembled WGS sequence"/>
</dbReference>
<evidence type="ECO:0000313" key="6">
    <source>
        <dbReference type="Proteomes" id="UP000215902"/>
    </source>
</evidence>
<dbReference type="InterPro" id="IPR046341">
    <property type="entry name" value="SET_dom_sf"/>
</dbReference>
<gene>
    <name evidence="2" type="ORF">BOX15_Mlig001681g17</name>
    <name evidence="4" type="ORF">BOX15_Mlig001681g31</name>
    <name evidence="5" type="ORF">BOX15_Mlig001681g4</name>
    <name evidence="3" type="ORF">BOX15_Mlig001681g8</name>
</gene>
<protein>
    <recommendedName>
        <fullName evidence="1">SET domain-containing protein</fullName>
    </recommendedName>
</protein>
<accession>A0A267FWA0</accession>
<dbReference type="InterPro" id="IPR001214">
    <property type="entry name" value="SET_dom"/>
</dbReference>